<organism evidence="2 3">
    <name type="scientific">Hordeum vulgare subsp. vulgare</name>
    <name type="common">Domesticated barley</name>
    <dbReference type="NCBI Taxonomy" id="112509"/>
    <lineage>
        <taxon>Eukaryota</taxon>
        <taxon>Viridiplantae</taxon>
        <taxon>Streptophyta</taxon>
        <taxon>Embryophyta</taxon>
        <taxon>Tracheophyta</taxon>
        <taxon>Spermatophyta</taxon>
        <taxon>Magnoliopsida</taxon>
        <taxon>Liliopsida</taxon>
        <taxon>Poales</taxon>
        <taxon>Poaceae</taxon>
        <taxon>BOP clade</taxon>
        <taxon>Pooideae</taxon>
        <taxon>Triticodae</taxon>
        <taxon>Triticeae</taxon>
        <taxon>Hordeinae</taxon>
        <taxon>Hordeum</taxon>
    </lineage>
</organism>
<dbReference type="SUPFAM" id="SSF52058">
    <property type="entry name" value="L domain-like"/>
    <property type="match status" value="2"/>
</dbReference>
<dbReference type="PANTHER" id="PTHR33463:SF37">
    <property type="entry name" value="NB-ARC DOMAIN-CONTAINING PROTEIN"/>
    <property type="match status" value="1"/>
</dbReference>
<dbReference type="PANTHER" id="PTHR33463">
    <property type="entry name" value="NB-ARC DOMAIN-CONTAINING PROTEIN-RELATED"/>
    <property type="match status" value="1"/>
</dbReference>
<reference evidence="2" key="3">
    <citation type="submission" date="2022-01" db="UniProtKB">
        <authorList>
            <consortium name="EnsemblPlants"/>
        </authorList>
    </citation>
    <scope>IDENTIFICATION</scope>
    <source>
        <strain evidence="2">subsp. vulgare</strain>
    </source>
</reference>
<reference evidence="3" key="1">
    <citation type="journal article" date="2012" name="Nature">
        <title>A physical, genetic and functional sequence assembly of the barley genome.</title>
        <authorList>
            <consortium name="The International Barley Genome Sequencing Consortium"/>
            <person name="Mayer K.F."/>
            <person name="Waugh R."/>
            <person name="Brown J.W."/>
            <person name="Schulman A."/>
            <person name="Langridge P."/>
            <person name="Platzer M."/>
            <person name="Fincher G.B."/>
            <person name="Muehlbauer G.J."/>
            <person name="Sato K."/>
            <person name="Close T.J."/>
            <person name="Wise R.P."/>
            <person name="Stein N."/>
        </authorList>
    </citation>
    <scope>NUCLEOTIDE SEQUENCE [LARGE SCALE GENOMIC DNA]</scope>
    <source>
        <strain evidence="3">cv. Morex</strain>
    </source>
</reference>
<evidence type="ECO:0000313" key="2">
    <source>
        <dbReference type="EnsemblPlants" id="HORVU.MOREX.r3.2HG0101130.1"/>
    </source>
</evidence>
<dbReference type="AlphaFoldDB" id="M0ZCH9"/>
<sequence>MPPEKIKLEAKNIDSAAEEIIGVLEDASKGNMIYFKGWGGFGASALLNLVAQRLKSLATLNKFAKVIHVDCSVWKNMRALQKAVGEELELPQSVMAIFERCDQEDDFNGIEEGSRGVIAEISREICRKLLSSKFVLIFHNGSRSYIDLYECGVPVISLLGNKVLWTWHVRFRYCAYLILEDGEKGKMKSQSDILLSASPNNVELPELLDLVRDLLHEDALEVAKCAGIVQPDDMSHKIVMECLIYRTLIAMDLKTHAPNYWVCDGIIQDQDNASAWEIGNSLERNMSSYWNFPYNEDTASVLQVSDDFLVNRWNFTTHEQLLKDYTRVLPPQVTSFFLSEDEPPTNTTSILPVRMFQYSQSSKLRVLHLSHCIFSFASPPFLCCSQLRLLHLDHCKNITHDHEHPSHSENMPCFQKLWVLDLRYTNWYWLLSEKMKRVMVELRELNVEGVKHGSISDLCGGRPSLVILRVTADPVPTEKKDTTIQAQFPNVFTSNSLTTSSFINDVLPPCLKSFTFINKAATVAKIFSISFRGSSLLKNILLRGNLGSLEELDLSGTAVKTLDLREVEAPILKRIILMSCGKLRAILWPPKDKGTWVLQKLHISTVQSASPNQNNWEEKTQEATTAAGSPSILTFGAQPQGIGQAASFQFNFYICVVDPRLMRSLVPFERHIVKHSVYMEIDSSPTATCGAAAGGRDVSQGMGSQQQVAQYLYARDVFQEHPQLVGAIEGVISWMWACPPIPIPSPQDWYFHMQDEEKMERGSLQRQRNTQRISIGVALAPVLMCDNARMLYVHDSSSTTCIPCPPDSDWNCLEWCRVERCPNLCSVFATPELKYRGTSFFSASYRHLVFLHIDCCPRLRHVLPLPASMNHYISPLPSLETLEIVCCSDLKEIFPLEPKRQENQQIVYFANLRRIHLYELPMLHHICGSRMFAPKLETVKIRGCWSLRILPAVSGDTSKRPKVDCEKEWWDNLEWLNWLGCYSDERKGCYSDQSWAEIKHDPSLYELSHSRYYKKADLPRGTVLR</sequence>
<accession>M0ZCH9</accession>
<dbReference type="InterPro" id="IPR050905">
    <property type="entry name" value="Plant_NBS-LRR"/>
</dbReference>
<dbReference type="Pfam" id="PF23247">
    <property type="entry name" value="LRR_RPS2"/>
    <property type="match status" value="1"/>
</dbReference>
<dbReference type="eggNOG" id="ENOG502SYYC">
    <property type="taxonomic scope" value="Eukaryota"/>
</dbReference>
<dbReference type="OMA" id="FFWATSH"/>
<name>M0ZCH9_HORVV</name>
<dbReference type="PaxDb" id="4513-MLOC_81553.1"/>
<reference evidence="2" key="2">
    <citation type="submission" date="2020-10" db="EMBL/GenBank/DDBJ databases">
        <authorList>
            <person name="Scholz U."/>
            <person name="Mascher M."/>
            <person name="Fiebig A."/>
        </authorList>
    </citation>
    <scope>NUCLEOTIDE SEQUENCE [LARGE SCALE GENOMIC DNA]</scope>
    <source>
        <strain evidence="2">cv. Morex</strain>
    </source>
</reference>
<evidence type="ECO:0000313" key="3">
    <source>
        <dbReference type="Proteomes" id="UP000011116"/>
    </source>
</evidence>
<protein>
    <recommendedName>
        <fullName evidence="1">Disease resistance protein At4g27190-like leucine-rich repeats domain-containing protein</fullName>
    </recommendedName>
</protein>
<dbReference type="ExpressionAtlas" id="M0ZCH9">
    <property type="expression patterns" value="baseline"/>
</dbReference>
<dbReference type="Proteomes" id="UP000011116">
    <property type="component" value="Chromosome 2H"/>
</dbReference>
<dbReference type="Gramene" id="HORVU.MOREX.r2.2HG0083420.1">
    <property type="protein sequence ID" value="HORVU.MOREX.r2.2HG0083420.1"/>
    <property type="gene ID" value="HORVU.MOREX.r2.2HG0083420"/>
</dbReference>
<keyword evidence="3" id="KW-1185">Reference proteome</keyword>
<dbReference type="Gramene" id="HORVU.MOREX.r3.2HG0101130.1">
    <property type="protein sequence ID" value="HORVU.MOREX.r3.2HG0101130.1"/>
    <property type="gene ID" value="HORVU.MOREX.r3.2HG0101130"/>
</dbReference>
<dbReference type="EnsemblPlants" id="HORVU.MOREX.r3.2HG0101130.1">
    <property type="protein sequence ID" value="HORVU.MOREX.r3.2HG0101130.1"/>
    <property type="gene ID" value="HORVU.MOREX.r3.2HG0101130"/>
</dbReference>
<feature type="domain" description="Disease resistance protein At4g27190-like leucine-rich repeats" evidence="1">
    <location>
        <begin position="840"/>
        <end position="950"/>
    </location>
</feature>
<dbReference type="Gene3D" id="3.80.10.10">
    <property type="entry name" value="Ribonuclease Inhibitor"/>
    <property type="match status" value="2"/>
</dbReference>
<proteinExistence type="predicted"/>
<dbReference type="InterPro" id="IPR057135">
    <property type="entry name" value="At4g27190-like_LRR"/>
</dbReference>
<dbReference type="InterPro" id="IPR032675">
    <property type="entry name" value="LRR_dom_sf"/>
</dbReference>
<evidence type="ECO:0000259" key="1">
    <source>
        <dbReference type="Pfam" id="PF23247"/>
    </source>
</evidence>